<name>A0AAW0X523_CHEQU</name>
<keyword evidence="3" id="KW-1185">Reference proteome</keyword>
<dbReference type="EMBL" id="JARKIK010000047">
    <property type="protein sequence ID" value="KAK8735444.1"/>
    <property type="molecule type" value="Genomic_DNA"/>
</dbReference>
<sequence length="223" mass="25331">MQLLCAVWCMALMSLVVVAGPDSDNLPDRVKEPQNRHNTNSLDDVPSRFFNPRYEKGQPSRQHMMNLLGNYFGNSLSYLFSSKQYGSQYVQRPGMAKFLLEASDKQWEEGLDVLKKLLQRGFTFDSNLLNSITFSGKGDLTLNETDIGTAYVDTLKTVLKNSSTQFKNMNHFHKNQPDAEISHYFDDKLEEEAKHIREVAGHVVTLDKMKSLGVALDIFDSNL</sequence>
<dbReference type="SUPFAM" id="SSF47240">
    <property type="entry name" value="Ferritin-like"/>
    <property type="match status" value="1"/>
</dbReference>
<dbReference type="Proteomes" id="UP001445076">
    <property type="component" value="Unassembled WGS sequence"/>
</dbReference>
<evidence type="ECO:0000313" key="2">
    <source>
        <dbReference type="EMBL" id="KAK8735444.1"/>
    </source>
</evidence>
<accession>A0AAW0X523</accession>
<reference evidence="2 3" key="1">
    <citation type="journal article" date="2024" name="BMC Genomics">
        <title>Genome assembly of redclaw crayfish (Cherax quadricarinatus) provides insights into its immune adaptation and hypoxia tolerance.</title>
        <authorList>
            <person name="Liu Z."/>
            <person name="Zheng J."/>
            <person name="Li H."/>
            <person name="Fang K."/>
            <person name="Wang S."/>
            <person name="He J."/>
            <person name="Zhou D."/>
            <person name="Weng S."/>
            <person name="Chi M."/>
            <person name="Gu Z."/>
            <person name="He J."/>
            <person name="Li F."/>
            <person name="Wang M."/>
        </authorList>
    </citation>
    <scope>NUCLEOTIDE SEQUENCE [LARGE SCALE GENOMIC DNA]</scope>
    <source>
        <strain evidence="2">ZL_2023a</strain>
    </source>
</reference>
<proteinExistence type="predicted"/>
<dbReference type="Gene3D" id="1.20.1260.10">
    <property type="match status" value="1"/>
</dbReference>
<dbReference type="InterPro" id="IPR009078">
    <property type="entry name" value="Ferritin-like_SF"/>
</dbReference>
<feature type="chain" id="PRO_5043900828" description="Ferritin" evidence="1">
    <location>
        <begin position="20"/>
        <end position="223"/>
    </location>
</feature>
<comment type="caution">
    <text evidence="2">The sequence shown here is derived from an EMBL/GenBank/DDBJ whole genome shotgun (WGS) entry which is preliminary data.</text>
</comment>
<feature type="signal peptide" evidence="1">
    <location>
        <begin position="1"/>
        <end position="19"/>
    </location>
</feature>
<protein>
    <recommendedName>
        <fullName evidence="4">Ferritin</fullName>
    </recommendedName>
</protein>
<organism evidence="2 3">
    <name type="scientific">Cherax quadricarinatus</name>
    <name type="common">Australian red claw crayfish</name>
    <dbReference type="NCBI Taxonomy" id="27406"/>
    <lineage>
        <taxon>Eukaryota</taxon>
        <taxon>Metazoa</taxon>
        <taxon>Ecdysozoa</taxon>
        <taxon>Arthropoda</taxon>
        <taxon>Crustacea</taxon>
        <taxon>Multicrustacea</taxon>
        <taxon>Malacostraca</taxon>
        <taxon>Eumalacostraca</taxon>
        <taxon>Eucarida</taxon>
        <taxon>Decapoda</taxon>
        <taxon>Pleocyemata</taxon>
        <taxon>Astacidea</taxon>
        <taxon>Parastacoidea</taxon>
        <taxon>Parastacidae</taxon>
        <taxon>Cherax</taxon>
    </lineage>
</organism>
<dbReference type="AlphaFoldDB" id="A0AAW0X523"/>
<dbReference type="InterPro" id="IPR012347">
    <property type="entry name" value="Ferritin-like"/>
</dbReference>
<gene>
    <name evidence="2" type="ORF">OTU49_005392</name>
</gene>
<evidence type="ECO:0000256" key="1">
    <source>
        <dbReference type="SAM" id="SignalP"/>
    </source>
</evidence>
<evidence type="ECO:0000313" key="3">
    <source>
        <dbReference type="Proteomes" id="UP001445076"/>
    </source>
</evidence>
<keyword evidence="1" id="KW-0732">Signal</keyword>
<evidence type="ECO:0008006" key="4">
    <source>
        <dbReference type="Google" id="ProtNLM"/>
    </source>
</evidence>